<dbReference type="Proteomes" id="UP001151760">
    <property type="component" value="Unassembled WGS sequence"/>
</dbReference>
<dbReference type="EMBL" id="BQNB010016818">
    <property type="protein sequence ID" value="GJT56138.1"/>
    <property type="molecule type" value="Genomic_DNA"/>
</dbReference>
<evidence type="ECO:0000313" key="2">
    <source>
        <dbReference type="Proteomes" id="UP001151760"/>
    </source>
</evidence>
<comment type="caution">
    <text evidence="1">The sequence shown here is derived from an EMBL/GenBank/DDBJ whole genome shotgun (WGS) entry which is preliminary data.</text>
</comment>
<gene>
    <name evidence="1" type="ORF">Tco_0991192</name>
</gene>
<reference evidence="1" key="2">
    <citation type="submission" date="2022-01" db="EMBL/GenBank/DDBJ databases">
        <authorList>
            <person name="Yamashiro T."/>
            <person name="Shiraishi A."/>
            <person name="Satake H."/>
            <person name="Nakayama K."/>
        </authorList>
    </citation>
    <scope>NUCLEOTIDE SEQUENCE</scope>
</reference>
<reference evidence="1" key="1">
    <citation type="journal article" date="2022" name="Int. J. Mol. Sci.">
        <title>Draft Genome of Tanacetum Coccineum: Genomic Comparison of Closely Related Tanacetum-Family Plants.</title>
        <authorList>
            <person name="Yamashiro T."/>
            <person name="Shiraishi A."/>
            <person name="Nakayama K."/>
            <person name="Satake H."/>
        </authorList>
    </citation>
    <scope>NUCLEOTIDE SEQUENCE</scope>
</reference>
<keyword evidence="2" id="KW-1185">Reference proteome</keyword>
<sequence>MPSSILPTSGITISIHHRAATGSEKEAIPAILAIGLAAPINPNLVDCCCTFSALDRELWGWCDFPGKRVL</sequence>
<protein>
    <submittedName>
        <fullName evidence="1">Uncharacterized protein</fullName>
    </submittedName>
</protein>
<organism evidence="1 2">
    <name type="scientific">Tanacetum coccineum</name>
    <dbReference type="NCBI Taxonomy" id="301880"/>
    <lineage>
        <taxon>Eukaryota</taxon>
        <taxon>Viridiplantae</taxon>
        <taxon>Streptophyta</taxon>
        <taxon>Embryophyta</taxon>
        <taxon>Tracheophyta</taxon>
        <taxon>Spermatophyta</taxon>
        <taxon>Magnoliopsida</taxon>
        <taxon>eudicotyledons</taxon>
        <taxon>Gunneridae</taxon>
        <taxon>Pentapetalae</taxon>
        <taxon>asterids</taxon>
        <taxon>campanulids</taxon>
        <taxon>Asterales</taxon>
        <taxon>Asteraceae</taxon>
        <taxon>Asteroideae</taxon>
        <taxon>Anthemideae</taxon>
        <taxon>Anthemidinae</taxon>
        <taxon>Tanacetum</taxon>
    </lineage>
</organism>
<evidence type="ECO:0000313" key="1">
    <source>
        <dbReference type="EMBL" id="GJT56138.1"/>
    </source>
</evidence>
<name>A0ABQ5EZC2_9ASTR</name>
<proteinExistence type="predicted"/>
<accession>A0ABQ5EZC2</accession>